<proteinExistence type="predicted"/>
<evidence type="ECO:0000313" key="1">
    <source>
        <dbReference type="EMBL" id="QPJ86291.1"/>
    </source>
</evidence>
<dbReference type="Proteomes" id="UP000594603">
    <property type="component" value="Chromosome"/>
</dbReference>
<dbReference type="EMBL" id="CP051754">
    <property type="protein sequence ID" value="QPJ86291.1"/>
    <property type="molecule type" value="Genomic_DNA"/>
</dbReference>
<name>A0ACD1BFJ8_9CLOT</name>
<protein>
    <submittedName>
        <fullName evidence="1">Molybdopterin molybdotransferase MoeA</fullName>
    </submittedName>
</protein>
<reference evidence="1" key="1">
    <citation type="submission" date="2020-04" db="EMBL/GenBank/DDBJ databases">
        <title>A novel bacterium ('Candidatus Sarcina troglodytae' sp. nov.) linked to a protracted, uniformly lethal epizootic among sanctuary western chimpanzees (Pan troglodytes verus) in Sierra Leone.</title>
        <authorList>
            <person name="Owens L.A."/>
            <person name="Colitti B."/>
            <person name="Hirji I."/>
            <person name="Pizaro A."/>
            <person name="Jaffe J.E."/>
            <person name="Moittie S."/>
            <person name="Bishop-Lilly K.A."/>
            <person name="Estrella L.A."/>
            <person name="Voegtly L.J."/>
            <person name="Kuhn J.H."/>
            <person name="Suen G."/>
            <person name="Deblois C.L."/>
            <person name="Dunn C."/>
            <person name="Juan-Salles C."/>
            <person name="Goldberg T.L."/>
        </authorList>
    </citation>
    <scope>NUCLEOTIDE SEQUENCE</scope>
    <source>
        <strain evidence="1">JB2</strain>
    </source>
</reference>
<accession>A0ACD1BFJ8</accession>
<organism evidence="1 2">
    <name type="scientific">Candidatus Sarcina troglodytae</name>
    <dbReference type="NCBI Taxonomy" id="2726954"/>
    <lineage>
        <taxon>Bacteria</taxon>
        <taxon>Bacillati</taxon>
        <taxon>Bacillota</taxon>
        <taxon>Clostridia</taxon>
        <taxon>Eubacteriales</taxon>
        <taxon>Clostridiaceae</taxon>
        <taxon>Sarcina</taxon>
    </lineage>
</organism>
<evidence type="ECO:0000313" key="2">
    <source>
        <dbReference type="Proteomes" id="UP000594603"/>
    </source>
</evidence>
<gene>
    <name evidence="1" type="ORF">HH195_10470</name>
</gene>
<keyword evidence="2" id="KW-1185">Reference proteome</keyword>
<sequence length="399" mass="44270">MVSLEEAQKYLLDNSRKMDIEIINICDSHKRVLAEDIHAPFDNPPFNKSPLDGYAVMAEDLENASKENPAIFKVIDKVYAGYVAKEKVTKNTAIRIMTGAPIPDGANCVVRQENTERDGDMVKIFESLKPYDNFCYKAEDFKAGTKILEEGEILDSSRVMSLASLGFDKVKVYKKVRVGIITTGDEIQTPGTALKPGKIYNSNGYFLYTRLIELGADPVIFNLAKDDSQGIQNAMEQAFDKCDILVTTGGVSVGEKDLVKESAKNAGYEILFWKVNIKPGSPMFGAVKDGKILIGLSGTPVAASTTFELTVRPILSKMINCNEINLKQVKAIAEDEFTKVSGKRRFLRVKIEQKQENRVYIEHAYQSPGQVHTMLNSNAILEVKPKTSIKKGDLIEVIL</sequence>